<protein>
    <submittedName>
        <fullName evidence="1">Uncharacterized protein</fullName>
    </submittedName>
</protein>
<dbReference type="Proteomes" id="UP000327194">
    <property type="component" value="Chromosome"/>
</dbReference>
<sequence length="167" mass="18793">MAIQDIILRNKNTGDAIYPQTSYKNLMDVPDLLTDTDVNVTSYTTPPNVGQNVSQVDGWGAKVVNVQGFKIMYFSGYFKCKKELFNSTEWGSPKKVLFYLPDYLANNTVHVNQLTGRTYGLASQLGFEFRTLGDQITFEEMRNGIGMDPNNFPDTVSLYVEGPVYSM</sequence>
<dbReference type="KEGG" id="lfv:LF543_02650"/>
<gene>
    <name evidence="1" type="ORF">LF543_02650</name>
</gene>
<dbReference type="AlphaFoldDB" id="A0AAE6TW30"/>
<evidence type="ECO:0000313" key="2">
    <source>
        <dbReference type="Proteomes" id="UP000327194"/>
    </source>
</evidence>
<evidence type="ECO:0000313" key="1">
    <source>
        <dbReference type="EMBL" id="QFX92521.1"/>
    </source>
</evidence>
<organism evidence="1 2">
    <name type="scientific">Fructilactobacillus fructivorans</name>
    <dbReference type="NCBI Taxonomy" id="1614"/>
    <lineage>
        <taxon>Bacteria</taxon>
        <taxon>Bacillati</taxon>
        <taxon>Bacillota</taxon>
        <taxon>Bacilli</taxon>
        <taxon>Lactobacillales</taxon>
        <taxon>Lactobacillaceae</taxon>
        <taxon>Fructilactobacillus</taxon>
    </lineage>
</organism>
<accession>A0AAE6TW30</accession>
<name>A0AAE6TW30_9LACO</name>
<reference evidence="1 2" key="1">
    <citation type="submission" date="2019-10" db="EMBL/GenBank/DDBJ databases">
        <title>Genome sequencing of Lactobacillus fructivorans.</title>
        <authorList>
            <person name="Kim K."/>
        </authorList>
    </citation>
    <scope>NUCLEOTIDE SEQUENCE [LARGE SCALE GENOMIC DNA]</scope>
    <source>
        <strain evidence="1 2">LF543</strain>
    </source>
</reference>
<dbReference type="RefSeq" id="WP_010021636.1">
    <property type="nucleotide sequence ID" value="NZ_AZDS01000001.1"/>
</dbReference>
<dbReference type="EMBL" id="CP045562">
    <property type="protein sequence ID" value="QFX92521.1"/>
    <property type="molecule type" value="Genomic_DNA"/>
</dbReference>
<proteinExistence type="predicted"/>